<evidence type="ECO:0000313" key="1">
    <source>
        <dbReference type="EMBL" id="OWK39850.1"/>
    </source>
</evidence>
<dbReference type="InterPro" id="IPR026336">
    <property type="entry name" value="PdeM-like"/>
</dbReference>
<dbReference type="AlphaFoldDB" id="A0A225DE81"/>
<evidence type="ECO:0000313" key="2">
    <source>
        <dbReference type="Proteomes" id="UP000214646"/>
    </source>
</evidence>
<dbReference type="PANTHER" id="PTHR39323">
    <property type="entry name" value="BLR1149 PROTEIN"/>
    <property type="match status" value="1"/>
</dbReference>
<comment type="caution">
    <text evidence="1">The sequence shown here is derived from an EMBL/GenBank/DDBJ whole genome shotgun (WGS) entry which is preliminary data.</text>
</comment>
<dbReference type="PANTHER" id="PTHR39323:SF1">
    <property type="entry name" value="BLR1149 PROTEIN"/>
    <property type="match status" value="1"/>
</dbReference>
<sequence>MTRFAVCGEVLWLLPERCAFWERTQTLVLADPHFGKPDAFRAAAVPVPGGATGPLDRLDRALETTGATRVVVLGDFWHAREGRTPELVEELDAWRADRPDVRFDLFRGNHDRAGPPPPGWAEVWQTGDVSDGPFVFAHFPEPSDVGYVLAGHLHPAVALTGLGRQRVRLPCFWFGPQVGVFPAFGDFTGTATIRPGEKDRVFVLAEDQVVDITPDPGSGDK</sequence>
<dbReference type="Proteomes" id="UP000214646">
    <property type="component" value="Unassembled WGS sequence"/>
</dbReference>
<keyword evidence="2" id="KW-1185">Reference proteome</keyword>
<dbReference type="CDD" id="cd07391">
    <property type="entry name" value="MPP_PF1019"/>
    <property type="match status" value="1"/>
</dbReference>
<organism evidence="1 2">
    <name type="scientific">Fimbriiglobus ruber</name>
    <dbReference type="NCBI Taxonomy" id="1908690"/>
    <lineage>
        <taxon>Bacteria</taxon>
        <taxon>Pseudomonadati</taxon>
        <taxon>Planctomycetota</taxon>
        <taxon>Planctomycetia</taxon>
        <taxon>Gemmatales</taxon>
        <taxon>Gemmataceae</taxon>
        <taxon>Fimbriiglobus</taxon>
    </lineage>
</organism>
<dbReference type="InterPro" id="IPR029052">
    <property type="entry name" value="Metallo-depent_PP-like"/>
</dbReference>
<dbReference type="EMBL" id="NIDE01000009">
    <property type="protein sequence ID" value="OWK39850.1"/>
    <property type="molecule type" value="Genomic_DNA"/>
</dbReference>
<dbReference type="OrthoDB" id="9795838at2"/>
<dbReference type="NCBIfam" id="TIGR04123">
    <property type="entry name" value="P_estr_lig_assc"/>
    <property type="match status" value="1"/>
</dbReference>
<dbReference type="RefSeq" id="WP_088256687.1">
    <property type="nucleotide sequence ID" value="NZ_NIDE01000009.1"/>
</dbReference>
<reference evidence="2" key="1">
    <citation type="submission" date="2017-06" db="EMBL/GenBank/DDBJ databases">
        <title>Genome analysis of Fimbriiglobus ruber SP5, the first member of the order Planctomycetales with confirmed chitinolytic capability.</title>
        <authorList>
            <person name="Ravin N.V."/>
            <person name="Rakitin A.L."/>
            <person name="Ivanova A.A."/>
            <person name="Beletsky A.V."/>
            <person name="Kulichevskaya I.S."/>
            <person name="Mardanov A.V."/>
            <person name="Dedysh S.N."/>
        </authorList>
    </citation>
    <scope>NUCLEOTIDE SEQUENCE [LARGE SCALE GENOMIC DNA]</scope>
    <source>
        <strain evidence="2">SP5</strain>
    </source>
</reference>
<protein>
    <submittedName>
        <fullName evidence="1">ICC-like protein phosphoesterase</fullName>
    </submittedName>
</protein>
<dbReference type="PIRSF" id="PIRSF000887">
    <property type="entry name" value="Pesterase_MJ0037"/>
    <property type="match status" value="1"/>
</dbReference>
<gene>
    <name evidence="1" type="ORF">FRUB_05740</name>
</gene>
<dbReference type="SUPFAM" id="SSF56300">
    <property type="entry name" value="Metallo-dependent phosphatases"/>
    <property type="match status" value="1"/>
</dbReference>
<name>A0A225DE81_9BACT</name>
<proteinExistence type="predicted"/>
<dbReference type="Gene3D" id="3.60.21.10">
    <property type="match status" value="1"/>
</dbReference>
<accession>A0A225DE81</accession>
<dbReference type="InterPro" id="IPR024173">
    <property type="entry name" value="Pesterase_MJ0037-like"/>
</dbReference>